<proteinExistence type="predicted"/>
<feature type="region of interest" description="Disordered" evidence="1">
    <location>
        <begin position="630"/>
        <end position="650"/>
    </location>
</feature>
<organism evidence="2 3">
    <name type="scientific">Streblomastix strix</name>
    <dbReference type="NCBI Taxonomy" id="222440"/>
    <lineage>
        <taxon>Eukaryota</taxon>
        <taxon>Metamonada</taxon>
        <taxon>Preaxostyla</taxon>
        <taxon>Oxymonadida</taxon>
        <taxon>Streblomastigidae</taxon>
        <taxon>Streblomastix</taxon>
    </lineage>
</organism>
<feature type="region of interest" description="Disordered" evidence="1">
    <location>
        <begin position="544"/>
        <end position="616"/>
    </location>
</feature>
<reference evidence="2 3" key="1">
    <citation type="submission" date="2019-03" db="EMBL/GenBank/DDBJ databases">
        <title>Single cell metagenomics reveals metabolic interactions within the superorganism composed of flagellate Streblomastix strix and complex community of Bacteroidetes bacteria on its surface.</title>
        <authorList>
            <person name="Treitli S.C."/>
            <person name="Kolisko M."/>
            <person name="Husnik F."/>
            <person name="Keeling P."/>
            <person name="Hampl V."/>
        </authorList>
    </citation>
    <scope>NUCLEOTIDE SEQUENCE [LARGE SCALE GENOMIC DNA]</scope>
    <source>
        <strain evidence="2">ST1C</strain>
    </source>
</reference>
<name>A0A5J4WDR1_9EUKA</name>
<gene>
    <name evidence="2" type="ORF">EZS28_011819</name>
</gene>
<feature type="compositionally biased region" description="Polar residues" evidence="1">
    <location>
        <begin position="140"/>
        <end position="162"/>
    </location>
</feature>
<feature type="region of interest" description="Disordered" evidence="1">
    <location>
        <begin position="503"/>
        <end position="525"/>
    </location>
</feature>
<dbReference type="EMBL" id="SNRW01002474">
    <property type="protein sequence ID" value="KAA6392652.1"/>
    <property type="molecule type" value="Genomic_DNA"/>
</dbReference>
<feature type="compositionally biased region" description="Acidic residues" evidence="1">
    <location>
        <begin position="638"/>
        <end position="650"/>
    </location>
</feature>
<evidence type="ECO:0000313" key="2">
    <source>
        <dbReference type="EMBL" id="KAA6392652.1"/>
    </source>
</evidence>
<sequence length="650" mass="72305">MSNEGELYEAIADYGGDLADISLIPSSTESSTIATPSESTTASNTGQLPLVDSTPKGTAPNIDSHQGYSTLTPKTSQTEPSEHVHSGFNTLQDVSKEPKVTYTPHKVPSRTSRKLDQTPADTQLNQDIPPAPKLIHQDSRTAVQPHQPVSDTNKTDSQTSKPESLVHKTDIQSPQIASNYPYNGRHSLKINCTVSNLPHSPNTVQTSKAIPQESKTESQPLKIEIQTPQVISSDPQIPSQTTQADSKTVAQQPVDTQQKQVATTKFIPKVSKTPSYASLADSNINKPASQTPQSQFQSQTPYDSTNSLKITYQVSNLPHTSQDTPSNPQTYPPVIQTPQISTQSPKVASPQNILSQPIIVPSQTQVVAPTWKPEPYEEVPVHSSYISVDSITTESKNKQDSIVSRLKQQYQSKESLYASSKESLSASSKESKVIGLQRSKSTYIEPLSVVARMKQKFDSTQQTQTSNTLHKDQKITPLSPEIFDTPDQGGSLVVRMIQQFDRNSSTPTLPNCRKLDKDSSQPLQFENVNPSLTKQTEEITPILEQKQQSQTESGIPRLRQITPIQDQVDVPEKQNEEHLITENETDIKQQKERDEEKQSEVELEKEKQKQADVEKQKELELELEAELEKQKEKLNEKEDQENDIYSENDE</sequence>
<feature type="compositionally biased region" description="Polar residues" evidence="1">
    <location>
        <begin position="226"/>
        <end position="259"/>
    </location>
</feature>
<protein>
    <submittedName>
        <fullName evidence="2">Uncharacterized protein</fullName>
    </submittedName>
</protein>
<feature type="region of interest" description="Disordered" evidence="1">
    <location>
        <begin position="279"/>
        <end position="303"/>
    </location>
</feature>
<feature type="compositionally biased region" description="Polar residues" evidence="1">
    <location>
        <begin position="61"/>
        <end position="79"/>
    </location>
</feature>
<feature type="region of interest" description="Disordered" evidence="1">
    <location>
        <begin position="199"/>
        <end position="259"/>
    </location>
</feature>
<feature type="compositionally biased region" description="Polar residues" evidence="1">
    <location>
        <begin position="199"/>
        <end position="209"/>
    </location>
</feature>
<comment type="caution">
    <text evidence="2">The sequence shown here is derived from an EMBL/GenBank/DDBJ whole genome shotgun (WGS) entry which is preliminary data.</text>
</comment>
<feature type="region of interest" description="Disordered" evidence="1">
    <location>
        <begin position="27"/>
        <end position="185"/>
    </location>
</feature>
<accession>A0A5J4WDR1</accession>
<dbReference type="Proteomes" id="UP000324800">
    <property type="component" value="Unassembled WGS sequence"/>
</dbReference>
<feature type="compositionally biased region" description="Basic and acidic residues" evidence="1">
    <location>
        <begin position="570"/>
        <end position="616"/>
    </location>
</feature>
<feature type="compositionally biased region" description="Polar residues" evidence="1">
    <location>
        <begin position="171"/>
        <end position="181"/>
    </location>
</feature>
<feature type="compositionally biased region" description="Polar residues" evidence="1">
    <location>
        <begin position="27"/>
        <end position="47"/>
    </location>
</feature>
<dbReference type="AlphaFoldDB" id="A0A5J4WDR1"/>
<evidence type="ECO:0000313" key="3">
    <source>
        <dbReference type="Proteomes" id="UP000324800"/>
    </source>
</evidence>
<evidence type="ECO:0000256" key="1">
    <source>
        <dbReference type="SAM" id="MobiDB-lite"/>
    </source>
</evidence>
<feature type="compositionally biased region" description="Low complexity" evidence="1">
    <location>
        <begin position="289"/>
        <end position="301"/>
    </location>
</feature>
<feature type="compositionally biased region" description="Polar residues" evidence="1">
    <location>
        <begin position="279"/>
        <end position="288"/>
    </location>
</feature>